<feature type="compositionally biased region" description="Polar residues" evidence="2">
    <location>
        <begin position="325"/>
        <end position="337"/>
    </location>
</feature>
<feature type="compositionally biased region" description="Acidic residues" evidence="2">
    <location>
        <begin position="199"/>
        <end position="212"/>
    </location>
</feature>
<comment type="caution">
    <text evidence="3">The sequence shown here is derived from an EMBL/GenBank/DDBJ whole genome shotgun (WGS) entry which is preliminary data.</text>
</comment>
<evidence type="ECO:0000313" key="4">
    <source>
        <dbReference type="Proteomes" id="UP000466442"/>
    </source>
</evidence>
<gene>
    <name evidence="3" type="ORF">GE061_010363</name>
</gene>
<name>A0A8S9Y304_APOLU</name>
<organism evidence="3 4">
    <name type="scientific">Apolygus lucorum</name>
    <name type="common">Small green plant bug</name>
    <name type="synonym">Lygocoris lucorum</name>
    <dbReference type="NCBI Taxonomy" id="248454"/>
    <lineage>
        <taxon>Eukaryota</taxon>
        <taxon>Metazoa</taxon>
        <taxon>Ecdysozoa</taxon>
        <taxon>Arthropoda</taxon>
        <taxon>Hexapoda</taxon>
        <taxon>Insecta</taxon>
        <taxon>Pterygota</taxon>
        <taxon>Neoptera</taxon>
        <taxon>Paraneoptera</taxon>
        <taxon>Hemiptera</taxon>
        <taxon>Heteroptera</taxon>
        <taxon>Panheteroptera</taxon>
        <taxon>Cimicomorpha</taxon>
        <taxon>Miridae</taxon>
        <taxon>Mirini</taxon>
        <taxon>Apolygus</taxon>
    </lineage>
</organism>
<accession>A0A8S9Y304</accession>
<protein>
    <submittedName>
        <fullName evidence="3">Uncharacterized protein</fullName>
    </submittedName>
</protein>
<reference evidence="3" key="1">
    <citation type="journal article" date="2021" name="Mol. Ecol. Resour.">
        <title>Apolygus lucorum genome provides insights into omnivorousness and mesophyll feeding.</title>
        <authorList>
            <person name="Liu Y."/>
            <person name="Liu H."/>
            <person name="Wang H."/>
            <person name="Huang T."/>
            <person name="Liu B."/>
            <person name="Yang B."/>
            <person name="Yin L."/>
            <person name="Li B."/>
            <person name="Zhang Y."/>
            <person name="Zhang S."/>
            <person name="Jiang F."/>
            <person name="Zhang X."/>
            <person name="Ren Y."/>
            <person name="Wang B."/>
            <person name="Wang S."/>
            <person name="Lu Y."/>
            <person name="Wu K."/>
            <person name="Fan W."/>
            <person name="Wang G."/>
        </authorList>
    </citation>
    <scope>NUCLEOTIDE SEQUENCE</scope>
    <source>
        <strain evidence="3">12Hb</strain>
    </source>
</reference>
<evidence type="ECO:0000313" key="3">
    <source>
        <dbReference type="EMBL" id="KAF6215607.1"/>
    </source>
</evidence>
<feature type="coiled-coil region" evidence="1">
    <location>
        <begin position="569"/>
        <end position="596"/>
    </location>
</feature>
<feature type="region of interest" description="Disordered" evidence="2">
    <location>
        <begin position="184"/>
        <end position="235"/>
    </location>
</feature>
<evidence type="ECO:0000256" key="2">
    <source>
        <dbReference type="SAM" id="MobiDB-lite"/>
    </source>
</evidence>
<feature type="region of interest" description="Disordered" evidence="2">
    <location>
        <begin position="324"/>
        <end position="343"/>
    </location>
</feature>
<dbReference type="PANTHER" id="PTHR36696">
    <property type="entry name" value="AGAP012002-PA"/>
    <property type="match status" value="1"/>
</dbReference>
<evidence type="ECO:0000256" key="1">
    <source>
        <dbReference type="SAM" id="Coils"/>
    </source>
</evidence>
<keyword evidence="4" id="KW-1185">Reference proteome</keyword>
<proteinExistence type="predicted"/>
<sequence length="615" mass="69892">MVLDTSKTGLMPIVPEYSRDIANKQTLPTLEFQKCIQPAPLAVKPFSSLLNPFRKGCSIFCNHPTADTNLKNMIKKSKMKKDEEREEIGVDKKALADRVGEVLEEMLCRYKRYPEDDETSSAEDSITQQPQSRPVLVLDLMRAASQETMSTTMGGRGTGLQSSYMSPASSPVPVNNKTIINKLPMTPPSDTSFNKLETEGDTATEGGVEDDGDVQKRRGKIKKKKKKGGATSNLDEKSSKEVIGLMEPGETQLFAVRILALKYCEKCATVRDNCAKLLNGLSLYHLPSELVMISIQYLTSYLNHGKLQPRRTISTWKEGDDLSWRGSSNNATPQPTSLDPPDTDSALHLSSDIFDDPTLLHLRRSLTLQQAEGEFRRIVRRYWRNVLLEALAASDKPPEVEPAVVKQDLIFKPSDPELWKNYPREFKYSSARFDIPISKATLNGMSSLDYLKNYVVVAKEYRLLYNHVFMQYREIPNDDPPWYMLGKNVLDALAQVMGRQFDTNEASELRFLVDWRDGDRIDLRTWIGIGALTERIFGLRFTTAADPDLGERQVIEVVDFEAFNEKKHLLKLNIQLKSLLEAVQNVQRRRENKLLKDLPDDETQEIVRFLIRHKK</sequence>
<dbReference type="Proteomes" id="UP000466442">
    <property type="component" value="Unassembled WGS sequence"/>
</dbReference>
<dbReference type="PANTHER" id="PTHR36696:SF1">
    <property type="entry name" value="EF-HAND DOMAIN-CONTAINING PROTEIN"/>
    <property type="match status" value="1"/>
</dbReference>
<dbReference type="EMBL" id="WIXP02000002">
    <property type="protein sequence ID" value="KAF6215607.1"/>
    <property type="molecule type" value="Genomic_DNA"/>
</dbReference>
<feature type="compositionally biased region" description="Basic residues" evidence="2">
    <location>
        <begin position="217"/>
        <end position="228"/>
    </location>
</feature>
<dbReference type="OrthoDB" id="10021598at2759"/>
<dbReference type="AlphaFoldDB" id="A0A8S9Y304"/>
<keyword evidence="1" id="KW-0175">Coiled coil</keyword>